<gene>
    <name evidence="2" type="ORF">T01_8792</name>
</gene>
<evidence type="ECO:0000259" key="1">
    <source>
        <dbReference type="Pfam" id="PF13961"/>
    </source>
</evidence>
<dbReference type="OrthoDB" id="413361at2759"/>
<accession>A0A0V0Z9K9</accession>
<evidence type="ECO:0000313" key="2">
    <source>
        <dbReference type="EMBL" id="KRY09156.1"/>
    </source>
</evidence>
<dbReference type="InterPro" id="IPR025314">
    <property type="entry name" value="DUF4219"/>
</dbReference>
<dbReference type="AlphaFoldDB" id="A0A0V0Z9K9"/>
<dbReference type="InParanoid" id="A0A0V0Z9K9"/>
<feature type="non-terminal residue" evidence="2">
    <location>
        <position position="70"/>
    </location>
</feature>
<dbReference type="Proteomes" id="UP000054776">
    <property type="component" value="Unassembled WGS sequence"/>
</dbReference>
<comment type="caution">
    <text evidence="2">The sequence shown here is derived from an EMBL/GenBank/DDBJ whole genome shotgun (WGS) entry which is preliminary data.</text>
</comment>
<keyword evidence="3" id="KW-1185">Reference proteome</keyword>
<dbReference type="EMBL" id="JYDH01002575">
    <property type="protein sequence ID" value="KRY09156.1"/>
    <property type="molecule type" value="Genomic_DNA"/>
</dbReference>
<feature type="domain" description="DUF4219" evidence="1">
    <location>
        <begin position="10"/>
        <end position="36"/>
    </location>
</feature>
<reference evidence="2 3" key="1">
    <citation type="submission" date="2015-01" db="EMBL/GenBank/DDBJ databases">
        <title>Evolution of Trichinella species and genotypes.</title>
        <authorList>
            <person name="Korhonen P.K."/>
            <person name="Edoardo P."/>
            <person name="Giuseppe L.R."/>
            <person name="Gasser R.B."/>
        </authorList>
    </citation>
    <scope>NUCLEOTIDE SEQUENCE [LARGE SCALE GENOMIC DNA]</scope>
    <source>
        <strain evidence="2">ISS3</strain>
    </source>
</reference>
<dbReference type="Pfam" id="PF13961">
    <property type="entry name" value="DUF4219"/>
    <property type="match status" value="1"/>
</dbReference>
<evidence type="ECO:0000313" key="3">
    <source>
        <dbReference type="Proteomes" id="UP000054776"/>
    </source>
</evidence>
<proteinExistence type="predicted"/>
<organism evidence="2 3">
    <name type="scientific">Trichinella spiralis</name>
    <name type="common">Trichina worm</name>
    <dbReference type="NCBI Taxonomy" id="6334"/>
    <lineage>
        <taxon>Eukaryota</taxon>
        <taxon>Metazoa</taxon>
        <taxon>Ecdysozoa</taxon>
        <taxon>Nematoda</taxon>
        <taxon>Enoplea</taxon>
        <taxon>Dorylaimia</taxon>
        <taxon>Trichinellida</taxon>
        <taxon>Trichinellidae</taxon>
        <taxon>Trichinella</taxon>
    </lineage>
</organism>
<name>A0A0V0Z9K9_TRISP</name>
<protein>
    <recommendedName>
        <fullName evidence="1">DUF4219 domain-containing protein</fullName>
    </recommendedName>
</protein>
<sequence length="70" mass="8076">MNTTVKIELLGKENYDTWKLQAQAVLVKNDLWEFVNGTKRRPKIVKDDESSLEAAQKWDISDQKAKADLI</sequence>